<dbReference type="AlphaFoldDB" id="A0A516SBI8"/>
<evidence type="ECO:0000313" key="1">
    <source>
        <dbReference type="EMBL" id="QDQ25517.1"/>
    </source>
</evidence>
<organism evidence="1 2">
    <name type="scientific">Chitinimonas arctica</name>
    <dbReference type="NCBI Taxonomy" id="2594795"/>
    <lineage>
        <taxon>Bacteria</taxon>
        <taxon>Pseudomonadati</taxon>
        <taxon>Pseudomonadota</taxon>
        <taxon>Betaproteobacteria</taxon>
        <taxon>Neisseriales</taxon>
        <taxon>Chitinibacteraceae</taxon>
        <taxon>Chitinimonas</taxon>
    </lineage>
</organism>
<dbReference type="RefSeq" id="WP_143856442.1">
    <property type="nucleotide sequence ID" value="NZ_CP041730.1"/>
</dbReference>
<keyword evidence="2" id="KW-1185">Reference proteome</keyword>
<evidence type="ECO:0000313" key="2">
    <source>
        <dbReference type="Proteomes" id="UP000317550"/>
    </source>
</evidence>
<protein>
    <submittedName>
        <fullName evidence="1">Uncharacterized protein</fullName>
    </submittedName>
</protein>
<name>A0A516SBI8_9NEIS</name>
<gene>
    <name evidence="1" type="ORF">FNU76_03625</name>
</gene>
<dbReference type="OrthoDB" id="9131768at2"/>
<reference evidence="2" key="1">
    <citation type="submission" date="2019-07" db="EMBL/GenBank/DDBJ databases">
        <title>Chitinimonas sp. nov., isolated from Ny-Alesund, arctica soil.</title>
        <authorList>
            <person name="Xu Q."/>
            <person name="Peng F."/>
        </authorList>
    </citation>
    <scope>NUCLEOTIDE SEQUENCE [LARGE SCALE GENOMIC DNA]</scope>
    <source>
        <strain evidence="2">R3-44</strain>
    </source>
</reference>
<proteinExistence type="predicted"/>
<dbReference type="Proteomes" id="UP000317550">
    <property type="component" value="Chromosome"/>
</dbReference>
<accession>A0A516SBI8</accession>
<dbReference type="EMBL" id="CP041730">
    <property type="protein sequence ID" value="QDQ25517.1"/>
    <property type="molecule type" value="Genomic_DNA"/>
</dbReference>
<dbReference type="KEGG" id="cari:FNU76_03625"/>
<sequence length="128" mass="13955">MFGLGKKKEPYLTVSCKGKKLDGQAVLALQVSELDLPAIVKKVDSLEACSRVSFGRIYQKPGTMLVDNNTEDQGYSASYDKITKSIGVNLRQGSMRQTLVFATREPEVVCTELGLTLDVPGPSEPMVE</sequence>